<sequence>MSSIEDLNPEQAEKYQQFVLITNWEKDPLLPLLYLRSTNWDLESAISMHFDGREPVINDNPAPPSTATTPATAAAVPPRRLDRRQPTTSSLLEELTTLAQANNADTEIRPVTVPPANPYRIEEGSFLSLLQSILFYPFTLSYKVVNSIFYFLSTLFPFLPRLTGYYPANRTATHSVQKVYDPKDTAVRVIRAFEETYGQTGLKFFEGGFAQAFEAAKQDLKFLIVVLQSDEHDLTAPFNRQVLTDPRVVEFLNRNDTIVWLGNVENSEGFQIAESLKCTTFPYVLLVAPAPKAPNSSVVIMKSLVSIQGEENDPMHFVSTLEEKIESHVPIRATLVHDKEEREMDRRLREQQNEAYERSLAADRERARIAKEEKMRAELEAREQKAREEEAAHQEAERQRKEREWKLWRLAQLGPEHVPSSAESSERAARISVRTYEGDRLIRKFSGMDTVESVYAFVECHKVLEELGPEAVADLYAHPESYPKPDGYQHEYKFQLASTMPRRVIDVSEAAIKSDSALWPSGSLVVEIDLDSEEEE</sequence>
<dbReference type="Gene3D" id="1.10.8.10">
    <property type="entry name" value="DNA helicase RuvA subunit, C-terminal domain"/>
    <property type="match status" value="1"/>
</dbReference>
<evidence type="ECO:0000313" key="5">
    <source>
        <dbReference type="EMBL" id="VVT53065.1"/>
    </source>
</evidence>
<protein>
    <recommendedName>
        <fullName evidence="4">UBX domain-containing protein</fullName>
    </recommendedName>
</protein>
<dbReference type="SUPFAM" id="SSF54236">
    <property type="entry name" value="Ubiquitin-like"/>
    <property type="match status" value="1"/>
</dbReference>
<dbReference type="GO" id="GO:0005783">
    <property type="term" value="C:endoplasmic reticulum"/>
    <property type="evidence" value="ECO:0007669"/>
    <property type="project" value="TreeGrafter"/>
</dbReference>
<dbReference type="AlphaFoldDB" id="A0A5E8BWI9"/>
<dbReference type="SMART" id="SM00594">
    <property type="entry name" value="UAS"/>
    <property type="match status" value="1"/>
</dbReference>
<dbReference type="InterPro" id="IPR006577">
    <property type="entry name" value="UAS"/>
</dbReference>
<evidence type="ECO:0000256" key="2">
    <source>
        <dbReference type="SAM" id="Coils"/>
    </source>
</evidence>
<evidence type="ECO:0000313" key="6">
    <source>
        <dbReference type="Proteomes" id="UP000398389"/>
    </source>
</evidence>
<dbReference type="OrthoDB" id="1026733at2759"/>
<dbReference type="Pfam" id="PF14555">
    <property type="entry name" value="UBA_4"/>
    <property type="match status" value="1"/>
</dbReference>
<dbReference type="PROSITE" id="PS50033">
    <property type="entry name" value="UBX"/>
    <property type="match status" value="1"/>
</dbReference>
<dbReference type="CDD" id="cd01767">
    <property type="entry name" value="UBX"/>
    <property type="match status" value="1"/>
</dbReference>
<evidence type="ECO:0000256" key="1">
    <source>
        <dbReference type="ARBA" id="ARBA00023054"/>
    </source>
</evidence>
<feature type="region of interest" description="Disordered" evidence="3">
    <location>
        <begin position="58"/>
        <end position="85"/>
    </location>
</feature>
<dbReference type="SMART" id="SM00166">
    <property type="entry name" value="UBX"/>
    <property type="match status" value="1"/>
</dbReference>
<organism evidence="5 6">
    <name type="scientific">Magnusiomyces paraingens</name>
    <dbReference type="NCBI Taxonomy" id="2606893"/>
    <lineage>
        <taxon>Eukaryota</taxon>
        <taxon>Fungi</taxon>
        <taxon>Dikarya</taxon>
        <taxon>Ascomycota</taxon>
        <taxon>Saccharomycotina</taxon>
        <taxon>Dipodascomycetes</taxon>
        <taxon>Dipodascales</taxon>
        <taxon>Dipodascaceae</taxon>
        <taxon>Magnusiomyces</taxon>
    </lineage>
</organism>
<dbReference type="InterPro" id="IPR001012">
    <property type="entry name" value="UBX_dom"/>
</dbReference>
<evidence type="ECO:0000256" key="3">
    <source>
        <dbReference type="SAM" id="MobiDB-lite"/>
    </source>
</evidence>
<keyword evidence="6" id="KW-1185">Reference proteome</keyword>
<feature type="compositionally biased region" description="Low complexity" evidence="3">
    <location>
        <begin position="65"/>
        <end position="78"/>
    </location>
</feature>
<dbReference type="GO" id="GO:0043130">
    <property type="term" value="F:ubiquitin binding"/>
    <property type="evidence" value="ECO:0007669"/>
    <property type="project" value="TreeGrafter"/>
</dbReference>
<dbReference type="InterPro" id="IPR036249">
    <property type="entry name" value="Thioredoxin-like_sf"/>
</dbReference>
<keyword evidence="1 2" id="KW-0175">Coiled coil</keyword>
<dbReference type="GeneID" id="43582204"/>
<dbReference type="Pfam" id="PF00789">
    <property type="entry name" value="UBX"/>
    <property type="match status" value="1"/>
</dbReference>
<gene>
    <name evidence="5" type="ORF">SAPINGB_P003386</name>
</gene>
<dbReference type="Gene3D" id="3.10.20.90">
    <property type="entry name" value="Phosphatidylinositol 3-kinase Catalytic Subunit, Chain A, domain 1"/>
    <property type="match status" value="1"/>
</dbReference>
<proteinExistence type="predicted"/>
<dbReference type="EMBL" id="CABVLU010000003">
    <property type="protein sequence ID" value="VVT53065.1"/>
    <property type="molecule type" value="Genomic_DNA"/>
</dbReference>
<accession>A0A5E8BWI9</accession>
<feature type="coiled-coil region" evidence="2">
    <location>
        <begin position="353"/>
        <end position="406"/>
    </location>
</feature>
<dbReference type="PANTHER" id="PTHR23322:SF1">
    <property type="entry name" value="FAS-ASSOCIATED FACTOR 2"/>
    <property type="match status" value="1"/>
</dbReference>
<dbReference type="InterPro" id="IPR029071">
    <property type="entry name" value="Ubiquitin-like_domsf"/>
</dbReference>
<dbReference type="GO" id="GO:0036503">
    <property type="term" value="P:ERAD pathway"/>
    <property type="evidence" value="ECO:0007669"/>
    <property type="project" value="TreeGrafter"/>
</dbReference>
<dbReference type="Proteomes" id="UP000398389">
    <property type="component" value="Unassembled WGS sequence"/>
</dbReference>
<dbReference type="InterPro" id="IPR050730">
    <property type="entry name" value="UBX_domain-protein"/>
</dbReference>
<dbReference type="Gene3D" id="3.40.30.10">
    <property type="entry name" value="Glutaredoxin"/>
    <property type="match status" value="1"/>
</dbReference>
<evidence type="ECO:0000259" key="4">
    <source>
        <dbReference type="PROSITE" id="PS50033"/>
    </source>
</evidence>
<dbReference type="SUPFAM" id="SSF52833">
    <property type="entry name" value="Thioredoxin-like"/>
    <property type="match status" value="1"/>
</dbReference>
<dbReference type="RefSeq" id="XP_031853995.1">
    <property type="nucleotide sequence ID" value="XM_031998104.1"/>
</dbReference>
<dbReference type="PANTHER" id="PTHR23322">
    <property type="entry name" value="FAS-ASSOCIATED PROTEIN"/>
    <property type="match status" value="1"/>
</dbReference>
<feature type="domain" description="UBX" evidence="4">
    <location>
        <begin position="424"/>
        <end position="515"/>
    </location>
</feature>
<name>A0A5E8BWI9_9ASCO</name>
<reference evidence="5 6" key="1">
    <citation type="submission" date="2019-09" db="EMBL/GenBank/DDBJ databases">
        <authorList>
            <person name="Brejova B."/>
        </authorList>
    </citation>
    <scope>NUCLEOTIDE SEQUENCE [LARGE SCALE GENOMIC DNA]</scope>
</reference>